<dbReference type="InterPro" id="IPR024432">
    <property type="entry name" value="Put_RecE_PDDEXK-like_dom"/>
</dbReference>
<reference evidence="2" key="1">
    <citation type="journal article" date="2021" name="Proc. Natl. Acad. Sci. U.S.A.">
        <title>A Catalog of Tens of Thousands of Viruses from Human Metagenomes Reveals Hidden Associations with Chronic Diseases.</title>
        <authorList>
            <person name="Tisza M.J."/>
            <person name="Buck C.B."/>
        </authorList>
    </citation>
    <scope>NUCLEOTIDE SEQUENCE</scope>
    <source>
        <strain evidence="2">Ct1Jx6</strain>
    </source>
</reference>
<keyword evidence="2" id="KW-0540">Nuclease</keyword>
<evidence type="ECO:0000259" key="1">
    <source>
        <dbReference type="Pfam" id="PF12684"/>
    </source>
</evidence>
<protein>
    <submittedName>
        <fullName evidence="2">Exonuclease</fullName>
    </submittedName>
</protein>
<sequence>MILTAENYYSQEANRQYMSVSQFKSFEKCEYLALAELNGTYIRPSSTAMLVGSYVDSHFDSSLDIFKAHHPELFKRDGGLKSEYVRAESIIERLERDEMFMRYMAGQKQVIMTGEIEGIPIKIKMDSYHPKKMIVDLKIMRDFAPIYVPEFGRLNFIEAWRYDLQGAVYQEIVRQNTGDRLPFVIAAATKEDVPDLAIFEVPQPNLDAQLEIFKANAPAYQLIKQSVTEPIRCEHCDACKATKILSRILSWEELQGYGG</sequence>
<dbReference type="GO" id="GO:0004527">
    <property type="term" value="F:exonuclease activity"/>
    <property type="evidence" value="ECO:0007669"/>
    <property type="project" value="UniProtKB-KW"/>
</dbReference>
<evidence type="ECO:0000313" key="2">
    <source>
        <dbReference type="EMBL" id="DAD83036.1"/>
    </source>
</evidence>
<organism evidence="2">
    <name type="scientific">Caudovirales sp. ct1Jx6</name>
    <dbReference type="NCBI Taxonomy" id="2826765"/>
    <lineage>
        <taxon>Viruses</taxon>
        <taxon>Duplodnaviria</taxon>
        <taxon>Heunggongvirae</taxon>
        <taxon>Uroviricota</taxon>
        <taxon>Caudoviricetes</taxon>
    </lineage>
</organism>
<dbReference type="Pfam" id="PF12684">
    <property type="entry name" value="DUF3799"/>
    <property type="match status" value="1"/>
</dbReference>
<accession>A0A8S5MLD7</accession>
<proteinExistence type="predicted"/>
<dbReference type="Gene3D" id="3.90.320.10">
    <property type="match status" value="1"/>
</dbReference>
<keyword evidence="2" id="KW-0269">Exonuclease</keyword>
<dbReference type="EMBL" id="BK014927">
    <property type="protein sequence ID" value="DAD83036.1"/>
    <property type="molecule type" value="Genomic_DNA"/>
</dbReference>
<dbReference type="InterPro" id="IPR011604">
    <property type="entry name" value="PDDEXK-like_dom_sf"/>
</dbReference>
<keyword evidence="2" id="KW-0378">Hydrolase</keyword>
<name>A0A8S5MLD7_9CAUD</name>
<feature type="domain" description="Putative exodeoxyribonuclease 8 PDDEXK-like" evidence="1">
    <location>
        <begin position="19"/>
        <end position="242"/>
    </location>
</feature>